<evidence type="ECO:0000256" key="7">
    <source>
        <dbReference type="PIRSR" id="PIRSR600715-1"/>
    </source>
</evidence>
<organism evidence="9 10">
    <name type="scientific">Segatella hominis</name>
    <dbReference type="NCBI Taxonomy" id="2518605"/>
    <lineage>
        <taxon>Bacteria</taxon>
        <taxon>Pseudomonadati</taxon>
        <taxon>Bacteroidota</taxon>
        <taxon>Bacteroidia</taxon>
        <taxon>Bacteroidales</taxon>
        <taxon>Prevotellaceae</taxon>
        <taxon>Segatella</taxon>
    </lineage>
</organism>
<keyword evidence="3 9" id="KW-0808">Transferase</keyword>
<feature type="transmembrane region" description="Helical" evidence="8">
    <location>
        <begin position="103"/>
        <end position="122"/>
    </location>
</feature>
<dbReference type="GO" id="GO:0071555">
    <property type="term" value="P:cell wall organization"/>
    <property type="evidence" value="ECO:0007669"/>
    <property type="project" value="TreeGrafter"/>
</dbReference>
<dbReference type="GO" id="GO:0005886">
    <property type="term" value="C:plasma membrane"/>
    <property type="evidence" value="ECO:0007669"/>
    <property type="project" value="UniProtKB-SubCell"/>
</dbReference>
<dbReference type="CDD" id="cd06853">
    <property type="entry name" value="GT_WecA_like"/>
    <property type="match status" value="1"/>
</dbReference>
<feature type="transmembrane region" description="Helical" evidence="8">
    <location>
        <begin position="54"/>
        <end position="72"/>
    </location>
</feature>
<dbReference type="EMBL" id="SGVY01000020">
    <property type="protein sequence ID" value="TFH80568.1"/>
    <property type="molecule type" value="Genomic_DNA"/>
</dbReference>
<keyword evidence="6 8" id="KW-0472">Membrane</keyword>
<feature type="binding site" evidence="7">
    <location>
        <position position="224"/>
    </location>
    <ligand>
        <name>Mg(2+)</name>
        <dbReference type="ChEBI" id="CHEBI:18420"/>
    </ligand>
</feature>
<comment type="subcellular location">
    <subcellularLocation>
        <location evidence="1">Cell membrane</location>
        <topology evidence="1">Multi-pass membrane protein</topology>
    </subcellularLocation>
</comment>
<keyword evidence="4 8" id="KW-0812">Transmembrane</keyword>
<evidence type="ECO:0000256" key="2">
    <source>
        <dbReference type="ARBA" id="ARBA00022475"/>
    </source>
</evidence>
<evidence type="ECO:0000313" key="9">
    <source>
        <dbReference type="EMBL" id="TFH80568.1"/>
    </source>
</evidence>
<dbReference type="InterPro" id="IPR018480">
    <property type="entry name" value="PNAcMuramoyl-5peptid_Trfase_CS"/>
</dbReference>
<dbReference type="InterPro" id="IPR000715">
    <property type="entry name" value="Glycosyl_transferase_4"/>
</dbReference>
<dbReference type="OrthoDB" id="9783652at2"/>
<evidence type="ECO:0000256" key="5">
    <source>
        <dbReference type="ARBA" id="ARBA00022989"/>
    </source>
</evidence>
<feature type="transmembrane region" description="Helical" evidence="8">
    <location>
        <begin position="173"/>
        <end position="191"/>
    </location>
</feature>
<keyword evidence="10" id="KW-1185">Reference proteome</keyword>
<comment type="cofactor">
    <cofactor evidence="7">
        <name>Mg(2+)</name>
        <dbReference type="ChEBI" id="CHEBI:18420"/>
    </cofactor>
</comment>
<dbReference type="Proteomes" id="UP000297872">
    <property type="component" value="Unassembled WGS sequence"/>
</dbReference>
<dbReference type="GO" id="GO:0046872">
    <property type="term" value="F:metal ion binding"/>
    <property type="evidence" value="ECO:0007669"/>
    <property type="project" value="UniProtKB-KW"/>
</dbReference>
<feature type="transmembrane region" description="Helical" evidence="8">
    <location>
        <begin position="221"/>
        <end position="242"/>
    </location>
</feature>
<accession>A0A4Y8VJG6</accession>
<name>A0A4Y8VJG6_9BACT</name>
<dbReference type="GO" id="GO:0016780">
    <property type="term" value="F:phosphotransferase activity, for other substituted phosphate groups"/>
    <property type="evidence" value="ECO:0007669"/>
    <property type="project" value="InterPro"/>
</dbReference>
<feature type="transmembrane region" description="Helical" evidence="8">
    <location>
        <begin position="336"/>
        <end position="355"/>
    </location>
</feature>
<dbReference type="PANTHER" id="PTHR22926:SF3">
    <property type="entry name" value="UNDECAPRENYL-PHOSPHATE ALPHA-N-ACETYLGLUCOSAMINYL 1-PHOSPHATE TRANSFERASE"/>
    <property type="match status" value="1"/>
</dbReference>
<comment type="caution">
    <text evidence="9">The sequence shown here is derived from an EMBL/GenBank/DDBJ whole genome shotgun (WGS) entry which is preliminary data.</text>
</comment>
<feature type="binding site" evidence="7">
    <location>
        <position position="162"/>
    </location>
    <ligand>
        <name>Mg(2+)</name>
        <dbReference type="ChEBI" id="CHEBI:18420"/>
    </ligand>
</feature>
<gene>
    <name evidence="9" type="ORF">EXN75_08850</name>
</gene>
<feature type="transmembrane region" description="Helical" evidence="8">
    <location>
        <begin position="142"/>
        <end position="161"/>
    </location>
</feature>
<sequence>MFAYMTPKLWLFGIILPFVLALAITAFIHPFIVRMAKSRNMVDEPDGRKLQRTPIPVMGGMAVFFGIVMGAGATSTFFNTYALFTCIITLTMMMYIGMLDDMIGLSPVLRLVLQLAMVAFIIKMDRTSINDLHGVFGIWQLPVYVSLPLSFIACCGIINSINLIDGVDGLSSGYCIFACLCFGLVFCSSFEGTMSTMASLSAGALIPFFLHNVFGLKSKMFIGDAGTLMMGMLMSIFCMRLIDNASLVQWHHPRIGVVAFCLSVLSVPVFDTLRVMIGRIFKGVSPFRPDKSHLHHLFVEIGFSHIGTTVSIIFINVLVVACWFVVYLFGMGPTGQFLVVFGIGLLNTVGFYYTVRKMNHHRLPYRCLKWLAIKSHQETGRTFHFIRKMVDKI</sequence>
<protein>
    <submittedName>
        <fullName evidence="9">Undecaprenyl/decaprenyl-phosphate alpha-N-acetylglucosaminyl 1-phosphate transferase</fullName>
    </submittedName>
</protein>
<keyword evidence="2" id="KW-1003">Cell membrane</keyword>
<keyword evidence="7" id="KW-0479">Metal-binding</keyword>
<evidence type="ECO:0000256" key="6">
    <source>
        <dbReference type="ARBA" id="ARBA00023136"/>
    </source>
</evidence>
<dbReference type="PANTHER" id="PTHR22926">
    <property type="entry name" value="PHOSPHO-N-ACETYLMURAMOYL-PENTAPEPTIDE-TRANSFERASE"/>
    <property type="match status" value="1"/>
</dbReference>
<feature type="transmembrane region" description="Helical" evidence="8">
    <location>
        <begin position="12"/>
        <end position="33"/>
    </location>
</feature>
<dbReference type="AlphaFoldDB" id="A0A4Y8VJG6"/>
<feature type="transmembrane region" description="Helical" evidence="8">
    <location>
        <begin position="78"/>
        <end position="96"/>
    </location>
</feature>
<evidence type="ECO:0000256" key="8">
    <source>
        <dbReference type="SAM" id="Phobius"/>
    </source>
</evidence>
<keyword evidence="5 8" id="KW-1133">Transmembrane helix</keyword>
<reference evidence="9 10" key="1">
    <citation type="submission" date="2019-02" db="EMBL/GenBank/DDBJ databases">
        <title>Draft Genome Sequence of the Prevotella sp. BCRC 81118, Isolated from Human Feces.</title>
        <authorList>
            <person name="Huang C.-H."/>
        </authorList>
    </citation>
    <scope>NUCLEOTIDE SEQUENCE [LARGE SCALE GENOMIC DNA]</scope>
    <source>
        <strain evidence="9 10">BCRC 81118</strain>
    </source>
</reference>
<evidence type="ECO:0000256" key="4">
    <source>
        <dbReference type="ARBA" id="ARBA00022692"/>
    </source>
</evidence>
<feature type="transmembrane region" description="Helical" evidence="8">
    <location>
        <begin position="254"/>
        <end position="277"/>
    </location>
</feature>
<evidence type="ECO:0000256" key="3">
    <source>
        <dbReference type="ARBA" id="ARBA00022679"/>
    </source>
</evidence>
<proteinExistence type="predicted"/>
<keyword evidence="7" id="KW-0460">Magnesium</keyword>
<evidence type="ECO:0000313" key="10">
    <source>
        <dbReference type="Proteomes" id="UP000297872"/>
    </source>
</evidence>
<feature type="transmembrane region" description="Helical" evidence="8">
    <location>
        <begin position="297"/>
        <end position="330"/>
    </location>
</feature>
<dbReference type="GO" id="GO:0009103">
    <property type="term" value="P:lipopolysaccharide biosynthetic process"/>
    <property type="evidence" value="ECO:0007669"/>
    <property type="project" value="TreeGrafter"/>
</dbReference>
<evidence type="ECO:0000256" key="1">
    <source>
        <dbReference type="ARBA" id="ARBA00004651"/>
    </source>
</evidence>
<dbReference type="GO" id="GO:0044038">
    <property type="term" value="P:cell wall macromolecule biosynthetic process"/>
    <property type="evidence" value="ECO:0007669"/>
    <property type="project" value="TreeGrafter"/>
</dbReference>
<dbReference type="Pfam" id="PF00953">
    <property type="entry name" value="Glycos_transf_4"/>
    <property type="match status" value="1"/>
</dbReference>
<dbReference type="PROSITE" id="PS01348">
    <property type="entry name" value="MRAY_2"/>
    <property type="match status" value="1"/>
</dbReference>